<dbReference type="EMBL" id="AFVZ01000001">
    <property type="protein sequence ID" value="EHN58140.1"/>
    <property type="molecule type" value="Genomic_DNA"/>
</dbReference>
<dbReference type="Pfam" id="PF13529">
    <property type="entry name" value="Peptidase_C39_2"/>
    <property type="match status" value="1"/>
</dbReference>
<dbReference type="Proteomes" id="UP000004959">
    <property type="component" value="Chromosome"/>
</dbReference>
<evidence type="ECO:0000313" key="2">
    <source>
        <dbReference type="EMBL" id="EHN58140.1"/>
    </source>
</evidence>
<dbReference type="SUPFAM" id="SSF54001">
    <property type="entry name" value="Cysteine proteinases"/>
    <property type="match status" value="1"/>
</dbReference>
<name>G9WIK1_9LACO</name>
<proteinExistence type="predicted"/>
<organism evidence="2 3">
    <name type="scientific">Oenococcus kitaharae DSM 17330</name>
    <dbReference type="NCBI Taxonomy" id="1045004"/>
    <lineage>
        <taxon>Bacteria</taxon>
        <taxon>Bacillati</taxon>
        <taxon>Bacillota</taxon>
        <taxon>Bacilli</taxon>
        <taxon>Lactobacillales</taxon>
        <taxon>Lactobacillaceae</taxon>
        <taxon>Oenococcus</taxon>
    </lineage>
</organism>
<evidence type="ECO:0000313" key="3">
    <source>
        <dbReference type="Proteomes" id="UP000004959"/>
    </source>
</evidence>
<gene>
    <name evidence="2" type="ORF">OKIT_0011</name>
</gene>
<dbReference type="HOGENOM" id="CLU_051184_0_0_9"/>
<feature type="domain" description="Peptidase C39-like" evidence="1">
    <location>
        <begin position="181"/>
        <end position="317"/>
    </location>
</feature>
<accession>G9WIK1</accession>
<dbReference type="RefSeq" id="WP_007744190.1">
    <property type="nucleotide sequence ID" value="NZ_CM001398.1"/>
</dbReference>
<sequence length="469" mass="52179">MNFTRVADNTFLINQEGQFAAGSLTDLTLHRHQGQAELALAKTDDSYETQGVFQSDAFKTPAFSQLLMSWNGQTPQSTYLELQARVKVGDQWSAWLSWGKWGTTIASASVTNDADPLAFVDTDTLIVRHDARADQVQIRALLHSDHTTLTPTLQLICFSVLTDEQKHDHDGGMSLNKDISTPAYAQLVRDPKLAPNICSPTTITMAMNRMGGNLLVEETAYQDYDYVYQGFGNWAFNMALAGSYGFQAYAEFTTIDGLKKEIAAGYPVGVSVQYTNDPNDKTLPYLENAYGPTHGHLLLVRGFQTIDDTEYVLVNDPFAASNQQAAKRYLLSQFQNAWSTHMAYIIHENKPALIADRTKRQQAFLRPTDEKNTFALYLGQHRLAFPADFAAASDPLRIKSGSLAYSLTADPEDQDLAGQHFYYTHATKSGNVYLDLTEIKKQAAGKKSRLTLYVMAALDKTYIAEMPIV</sequence>
<evidence type="ECO:0000259" key="1">
    <source>
        <dbReference type="Pfam" id="PF13529"/>
    </source>
</evidence>
<dbReference type="AlphaFoldDB" id="G9WIK1"/>
<dbReference type="Gene3D" id="3.90.70.10">
    <property type="entry name" value="Cysteine proteinases"/>
    <property type="match status" value="1"/>
</dbReference>
<comment type="caution">
    <text evidence="2">The sequence shown here is derived from an EMBL/GenBank/DDBJ whole genome shotgun (WGS) entry which is preliminary data.</text>
</comment>
<keyword evidence="3" id="KW-1185">Reference proteome</keyword>
<dbReference type="eggNOG" id="COG3271">
    <property type="taxonomic scope" value="Bacteria"/>
</dbReference>
<dbReference type="PATRIC" id="fig|1045004.4.peg.12"/>
<dbReference type="InterPro" id="IPR039564">
    <property type="entry name" value="Peptidase_C39-like"/>
</dbReference>
<protein>
    <recommendedName>
        <fullName evidence="1">Peptidase C39-like domain-containing protein</fullName>
    </recommendedName>
</protein>
<dbReference type="InterPro" id="IPR038765">
    <property type="entry name" value="Papain-like_cys_pep_sf"/>
</dbReference>
<reference evidence="2 3" key="1">
    <citation type="journal article" date="2012" name="PLoS ONE">
        <title>Functional divergence in the genus oenococcus as predicted by genome sequencing of the newly-described species, Oenococcus kitaharae.</title>
        <authorList>
            <person name="Borneman A.R."/>
            <person name="McCarthy J.M."/>
            <person name="Chambers P.J."/>
            <person name="Bartowsky E.J."/>
        </authorList>
    </citation>
    <scope>NUCLEOTIDE SEQUENCE [LARGE SCALE GENOMIC DNA]</scope>
    <source>
        <strain evidence="3">DSM17330</strain>
    </source>
</reference>